<reference evidence="1 2" key="1">
    <citation type="submission" date="2017-08" db="EMBL/GenBank/DDBJ databases">
        <title>Genome sequence, comparative genomics and functional analysis of the highly adhesive Lactobacillus parcasei Kobulty strain.</title>
        <authorList>
            <person name="Koryszewska-Baginska A."/>
            <person name="Grynberg M."/>
            <person name="Aleksandrzak-Piekarczyk T."/>
        </authorList>
    </citation>
    <scope>NUCLEOTIDE SEQUENCE [LARGE SCALE GENOMIC DNA]</scope>
    <source>
        <strain evidence="1 2">IBB3423</strain>
        <plasmid evidence="2">plcako.1</plasmid>
    </source>
</reference>
<sequence>MLIITQHGVDEPLRTRFYFDRKSAEDAVQSQFRKPVSLFRRSDVRTVFVVGDYTATVMQAV</sequence>
<organism evidence="1 2">
    <name type="scientific">Lacticaseibacillus paracasei subsp. paracasei</name>
    <dbReference type="NCBI Taxonomy" id="47714"/>
    <lineage>
        <taxon>Bacteria</taxon>
        <taxon>Bacillati</taxon>
        <taxon>Bacillota</taxon>
        <taxon>Bacilli</taxon>
        <taxon>Lactobacillales</taxon>
        <taxon>Lactobacillaceae</taxon>
        <taxon>Lacticaseibacillus</taxon>
    </lineage>
</organism>
<evidence type="ECO:0000313" key="2">
    <source>
        <dbReference type="Proteomes" id="UP000423274"/>
    </source>
</evidence>
<protein>
    <submittedName>
        <fullName evidence="1">Uncharacterized protein</fullName>
    </submittedName>
</protein>
<geneLocation type="plasmid" evidence="2">
    <name>plcako.1</name>
</geneLocation>
<dbReference type="AlphaFoldDB" id="A0AAP9KWZ1"/>
<proteinExistence type="predicted"/>
<name>A0AAP9KWZ1_LACPA</name>
<accession>A0AAP9KWZ1</accession>
<evidence type="ECO:0000313" key="1">
    <source>
        <dbReference type="EMBL" id="QGV19711.1"/>
    </source>
</evidence>
<dbReference type="Proteomes" id="UP000423274">
    <property type="component" value="Plasmid pLCAKO.1"/>
</dbReference>
<dbReference type="EMBL" id="CP022955">
    <property type="protein sequence ID" value="QGV19711.1"/>
    <property type="molecule type" value="Genomic_DNA"/>
</dbReference>
<gene>
    <name evidence="1" type="ORF">LCAKO_1p09</name>
</gene>
<keyword evidence="1" id="KW-0614">Plasmid</keyword>